<dbReference type="Gene3D" id="2.120.10.30">
    <property type="entry name" value="TolB, C-terminal domain"/>
    <property type="match status" value="1"/>
</dbReference>
<dbReference type="GO" id="GO:0046872">
    <property type="term" value="F:metal ion binding"/>
    <property type="evidence" value="ECO:0007669"/>
    <property type="project" value="UniProtKB-KW"/>
</dbReference>
<evidence type="ECO:0000259" key="5">
    <source>
        <dbReference type="PROSITE" id="PS51007"/>
    </source>
</evidence>
<dbReference type="Pfam" id="PF06439">
    <property type="entry name" value="3keto-disac_hyd"/>
    <property type="match status" value="1"/>
</dbReference>
<reference evidence="6 7" key="1">
    <citation type="submission" date="2019-01" db="EMBL/GenBank/DDBJ databases">
        <title>Lacunisphaera sp. strain TWA-58.</title>
        <authorList>
            <person name="Chen W.-M."/>
        </authorList>
    </citation>
    <scope>NUCLEOTIDE SEQUENCE [LARGE SCALE GENOMIC DNA]</scope>
    <source>
        <strain evidence="6 7">TWA-58</strain>
    </source>
</reference>
<dbReference type="InterPro" id="IPR011041">
    <property type="entry name" value="Quinoprot_gluc/sorb_DH_b-prop"/>
</dbReference>
<evidence type="ECO:0000256" key="1">
    <source>
        <dbReference type="ARBA" id="ARBA00022617"/>
    </source>
</evidence>
<dbReference type="Pfam" id="PF13442">
    <property type="entry name" value="Cytochrome_CBB3"/>
    <property type="match status" value="1"/>
</dbReference>
<feature type="domain" description="Cytochrome c" evidence="5">
    <location>
        <begin position="670"/>
        <end position="759"/>
    </location>
</feature>
<dbReference type="PANTHER" id="PTHR33546">
    <property type="entry name" value="LARGE, MULTIFUNCTIONAL SECRETED PROTEIN-RELATED"/>
    <property type="match status" value="1"/>
</dbReference>
<dbReference type="AlphaFoldDB" id="A0A4Q1CBG0"/>
<evidence type="ECO:0000313" key="7">
    <source>
        <dbReference type="Proteomes" id="UP000290218"/>
    </source>
</evidence>
<dbReference type="InterPro" id="IPR009056">
    <property type="entry name" value="Cyt_c-like_dom"/>
</dbReference>
<keyword evidence="7" id="KW-1185">Reference proteome</keyword>
<dbReference type="PANTHER" id="PTHR33546:SF1">
    <property type="entry name" value="LARGE, MULTIFUNCTIONAL SECRETED PROTEIN"/>
    <property type="match status" value="1"/>
</dbReference>
<keyword evidence="1 4" id="KW-0349">Heme</keyword>
<evidence type="ECO:0000313" key="6">
    <source>
        <dbReference type="EMBL" id="RXK56328.1"/>
    </source>
</evidence>
<sequence length="790" mass="86344">MVNESPPLFMHPLRHIILLCASIHLGLADEASWQQLFNRADLTGWNIIGPAELAPIVVERGEIVLRQRRNTPEHTFLVTQQRYGDFILEVELLAEGTFNTGILLRCEPAPTAAKVRLNGYQVKIDPTSRAWTGGIFDDYGADWKWLHDLKNDARARGAFRMGEWSRFRIECLGQTIKVWVNDVPVTHLIDERYRIGTIAFKIHSIGDAPEVGRDALRLRNVRIMTADLASHARPTPLAARRAPPVPDANDGDILLPPGFRATIVADNLMAGRDGDTLRFLALEAKPNGDLYAISRKGGIFGLRDTDGDGRADIIREFGSGGGTGLAVRNGYLYYSSASAVYRYKLTPGELVPSDPPQLVAQLPAQTAHNAKAFAFDPAGNLFVNVGSPLNVSATNDRMPGARGVDPTELQTRHGGIWRFKSDGLNQDQIKDGYRYASGLRHVLSLAWHPVKQAFFAVQMGRDQLDTVAPHYFTAHDNAELPAEEMHLLRDQIELGWPSTYWDPLRHQRMLAPEFGGDGRLTAEPGKFPDPVVAFPAHWAPMQMAINITQHFPNHYLNGAFIAFHGSWNRGPEPQRGYVVAFVPFGPDGMPRGGYEVFADGFAGVDPLKRPADARFRPAGLAFGFDGTLYIGDSEKGRIWRISYTGERARPREAVAKPLAMPTAPPALLSAEDALNAAAYKLYCAACHMDDGSGVSGMQPAIAGSKIIAGDPETLIRLVLAGPAAVLPPDRPKYSNLMPPWAALPDEEIAAALSHVRRVFAPNAGAISAAQVAAMRSIEQPAPAVAQPMAK</sequence>
<dbReference type="GO" id="GO:0020037">
    <property type="term" value="F:heme binding"/>
    <property type="evidence" value="ECO:0007669"/>
    <property type="project" value="InterPro"/>
</dbReference>
<dbReference type="Gene3D" id="1.10.760.10">
    <property type="entry name" value="Cytochrome c-like domain"/>
    <property type="match status" value="1"/>
</dbReference>
<dbReference type="GO" id="GO:0016787">
    <property type="term" value="F:hydrolase activity"/>
    <property type="evidence" value="ECO:0007669"/>
    <property type="project" value="InterPro"/>
</dbReference>
<comment type="caution">
    <text evidence="6">The sequence shown here is derived from an EMBL/GenBank/DDBJ whole genome shotgun (WGS) entry which is preliminary data.</text>
</comment>
<dbReference type="SUPFAM" id="SSF50952">
    <property type="entry name" value="Soluble quinoprotein glucose dehydrogenase"/>
    <property type="match status" value="1"/>
</dbReference>
<dbReference type="GO" id="GO:0009055">
    <property type="term" value="F:electron transfer activity"/>
    <property type="evidence" value="ECO:0007669"/>
    <property type="project" value="InterPro"/>
</dbReference>
<evidence type="ECO:0000256" key="2">
    <source>
        <dbReference type="ARBA" id="ARBA00022723"/>
    </source>
</evidence>
<evidence type="ECO:0000256" key="4">
    <source>
        <dbReference type="PROSITE-ProRule" id="PRU00433"/>
    </source>
</evidence>
<evidence type="ECO:0000256" key="3">
    <source>
        <dbReference type="ARBA" id="ARBA00023004"/>
    </source>
</evidence>
<dbReference type="InterPro" id="IPR054539">
    <property type="entry name" value="Beta-prop_PDH"/>
</dbReference>
<dbReference type="InterPro" id="IPR011042">
    <property type="entry name" value="6-blade_b-propeller_TolB-like"/>
</dbReference>
<accession>A0A4Q1CBG0</accession>
<dbReference type="InterPro" id="IPR036909">
    <property type="entry name" value="Cyt_c-like_dom_sf"/>
</dbReference>
<organism evidence="6 7">
    <name type="scientific">Oleiharenicola lentus</name>
    <dbReference type="NCBI Taxonomy" id="2508720"/>
    <lineage>
        <taxon>Bacteria</taxon>
        <taxon>Pseudomonadati</taxon>
        <taxon>Verrucomicrobiota</taxon>
        <taxon>Opitutia</taxon>
        <taxon>Opitutales</taxon>
        <taxon>Opitutaceae</taxon>
        <taxon>Oleiharenicola</taxon>
    </lineage>
</organism>
<dbReference type="Pfam" id="PF22807">
    <property type="entry name" value="TrAA12"/>
    <property type="match status" value="2"/>
</dbReference>
<dbReference type="SUPFAM" id="SSF46626">
    <property type="entry name" value="Cytochrome c"/>
    <property type="match status" value="1"/>
</dbReference>
<name>A0A4Q1CBG0_9BACT</name>
<gene>
    <name evidence="6" type="ORF">ESB00_10785</name>
</gene>
<dbReference type="OrthoDB" id="9770043at2"/>
<protein>
    <submittedName>
        <fullName evidence="6">DUF1080 domain-containing protein</fullName>
    </submittedName>
</protein>
<dbReference type="InterPro" id="IPR010496">
    <property type="entry name" value="AL/BT2_dom"/>
</dbReference>
<dbReference type="EMBL" id="SDHX01000001">
    <property type="protein sequence ID" value="RXK56328.1"/>
    <property type="molecule type" value="Genomic_DNA"/>
</dbReference>
<keyword evidence="2 4" id="KW-0479">Metal-binding</keyword>
<keyword evidence="3 4" id="KW-0408">Iron</keyword>
<proteinExistence type="predicted"/>
<dbReference type="Gene3D" id="2.60.120.560">
    <property type="entry name" value="Exo-inulinase, domain 1"/>
    <property type="match status" value="1"/>
</dbReference>
<dbReference type="PROSITE" id="PS51007">
    <property type="entry name" value="CYTC"/>
    <property type="match status" value="1"/>
</dbReference>
<dbReference type="Proteomes" id="UP000290218">
    <property type="component" value="Unassembled WGS sequence"/>
</dbReference>